<comment type="caution">
    <text evidence="14">The sequence shown here is derived from an EMBL/GenBank/DDBJ whole genome shotgun (WGS) entry which is preliminary data.</text>
</comment>
<evidence type="ECO:0000256" key="6">
    <source>
        <dbReference type="ARBA" id="ARBA00022989"/>
    </source>
</evidence>
<keyword evidence="3 9" id="KW-0812">Transmembrane</keyword>
<dbReference type="Pfam" id="PF01105">
    <property type="entry name" value="EMP24_GP25L"/>
    <property type="match status" value="1"/>
</dbReference>
<evidence type="ECO:0000256" key="5">
    <source>
        <dbReference type="ARBA" id="ARBA00022892"/>
    </source>
</evidence>
<dbReference type="GO" id="GO:0005737">
    <property type="term" value="C:cytoplasm"/>
    <property type="evidence" value="ECO:0007669"/>
    <property type="project" value="GOC"/>
</dbReference>
<feature type="chain" id="PRO_5002038736" evidence="12">
    <location>
        <begin position="17"/>
        <end position="209"/>
    </location>
</feature>
<evidence type="ECO:0000256" key="10">
    <source>
        <dbReference type="SAM" id="Coils"/>
    </source>
</evidence>
<sequence>MLQWCWIFLLLLLCEGSPITVQLQKNGKECVYIDITEPDCKISYYFAVQEGEYNAFEVSYELWSPDDTEHPMIYKNDEVQGQWTFAAQEPGEYALCVIGDEHPKIVDLDIVRKCVGETPKNPDPRLSHFSLDDSLASSLKDYVQAIENQLQVLERNLKMYKSRNERNCYTVNSIERRLVSFSIYAILLIPTFAILETVVIRYIMNKFRS</sequence>
<name>A0A0A8L3M6_9SACH</name>
<evidence type="ECO:0000313" key="15">
    <source>
        <dbReference type="Proteomes" id="UP000031516"/>
    </source>
</evidence>
<organism evidence="14 15">
    <name type="scientific">Kluyveromyces dobzhanskii CBS 2104</name>
    <dbReference type="NCBI Taxonomy" id="1427455"/>
    <lineage>
        <taxon>Eukaryota</taxon>
        <taxon>Fungi</taxon>
        <taxon>Dikarya</taxon>
        <taxon>Ascomycota</taxon>
        <taxon>Saccharomycotina</taxon>
        <taxon>Saccharomycetes</taxon>
        <taxon>Saccharomycetales</taxon>
        <taxon>Saccharomycetaceae</taxon>
        <taxon>Kluyveromyces</taxon>
    </lineage>
</organism>
<dbReference type="InterPro" id="IPR036598">
    <property type="entry name" value="GOLD_dom_sf"/>
</dbReference>
<protein>
    <submittedName>
        <fullName evidence="14">WGS project CCBQ000000000 data, contig MAT</fullName>
    </submittedName>
</protein>
<dbReference type="GO" id="GO:0016020">
    <property type="term" value="C:membrane"/>
    <property type="evidence" value="ECO:0007669"/>
    <property type="project" value="UniProtKB-SubCell"/>
</dbReference>
<dbReference type="AlphaFoldDB" id="A0A0A8L3M6"/>
<dbReference type="PANTHER" id="PTHR22811">
    <property type="entry name" value="TRANSMEMBRANE EMP24 DOMAIN-CONTAINING PROTEIN"/>
    <property type="match status" value="1"/>
</dbReference>
<comment type="subcellular location">
    <subcellularLocation>
        <location evidence="8">Endomembrane system</location>
        <topology evidence="8">Single-pass membrane protein</topology>
    </subcellularLocation>
    <subcellularLocation>
        <location evidence="1 9">Membrane</location>
        <topology evidence="1 9">Single-pass type I membrane protein</topology>
    </subcellularLocation>
</comment>
<comment type="similarity">
    <text evidence="2 9">Belongs to the EMP24/GP25L family.</text>
</comment>
<keyword evidence="15" id="KW-1185">Reference proteome</keyword>
<dbReference type="EMBL" id="CCBQ010000018">
    <property type="protein sequence ID" value="CDO92848.1"/>
    <property type="molecule type" value="Genomic_DNA"/>
</dbReference>
<keyword evidence="5" id="KW-0931">ER-Golgi transport</keyword>
<reference evidence="14 15" key="1">
    <citation type="submission" date="2014-03" db="EMBL/GenBank/DDBJ databases">
        <title>The genome of Kluyveromyces dobzhanskii.</title>
        <authorList>
            <person name="Nystedt B."/>
            <person name="Astrom S."/>
        </authorList>
    </citation>
    <scope>NUCLEOTIDE SEQUENCE [LARGE SCALE GENOMIC DNA]</scope>
    <source>
        <strain evidence="14 15">CBS 2104</strain>
    </source>
</reference>
<evidence type="ECO:0000313" key="14">
    <source>
        <dbReference type="EMBL" id="CDO92848.1"/>
    </source>
</evidence>
<dbReference type="InterPro" id="IPR009038">
    <property type="entry name" value="GOLD_dom"/>
</dbReference>
<dbReference type="Proteomes" id="UP000031516">
    <property type="component" value="Unassembled WGS sequence"/>
</dbReference>
<keyword evidence="6 11" id="KW-1133">Transmembrane helix</keyword>
<evidence type="ECO:0000256" key="1">
    <source>
        <dbReference type="ARBA" id="ARBA00004479"/>
    </source>
</evidence>
<dbReference type="GO" id="GO:0006888">
    <property type="term" value="P:endoplasmic reticulum to Golgi vesicle-mediated transport"/>
    <property type="evidence" value="ECO:0007669"/>
    <property type="project" value="UniProtKB-ARBA"/>
</dbReference>
<dbReference type="OrthoDB" id="1929172at2759"/>
<dbReference type="SMART" id="SM01190">
    <property type="entry name" value="EMP24_GP25L"/>
    <property type="match status" value="1"/>
</dbReference>
<gene>
    <name evidence="14" type="ORF">KLDO_g1157</name>
</gene>
<feature type="coiled-coil region" evidence="10">
    <location>
        <begin position="136"/>
        <end position="163"/>
    </location>
</feature>
<accession>A0A0A8L3M6</accession>
<evidence type="ECO:0000256" key="7">
    <source>
        <dbReference type="ARBA" id="ARBA00023136"/>
    </source>
</evidence>
<evidence type="ECO:0000256" key="12">
    <source>
        <dbReference type="SAM" id="SignalP"/>
    </source>
</evidence>
<evidence type="ECO:0000256" key="3">
    <source>
        <dbReference type="ARBA" id="ARBA00022692"/>
    </source>
</evidence>
<keyword evidence="5" id="KW-0813">Transport</keyword>
<evidence type="ECO:0000259" key="13">
    <source>
        <dbReference type="PROSITE" id="PS50866"/>
    </source>
</evidence>
<dbReference type="PROSITE" id="PS50866">
    <property type="entry name" value="GOLD"/>
    <property type="match status" value="1"/>
</dbReference>
<dbReference type="InterPro" id="IPR015720">
    <property type="entry name" value="Emp24-like"/>
</dbReference>
<feature type="signal peptide" evidence="12">
    <location>
        <begin position="1"/>
        <end position="16"/>
    </location>
</feature>
<evidence type="ECO:0000256" key="11">
    <source>
        <dbReference type="SAM" id="Phobius"/>
    </source>
</evidence>
<evidence type="ECO:0000256" key="8">
    <source>
        <dbReference type="ARBA" id="ARBA00037847"/>
    </source>
</evidence>
<feature type="domain" description="GOLD" evidence="13">
    <location>
        <begin position="28"/>
        <end position="152"/>
    </location>
</feature>
<evidence type="ECO:0000256" key="9">
    <source>
        <dbReference type="RuleBase" id="RU003827"/>
    </source>
</evidence>
<evidence type="ECO:0000256" key="2">
    <source>
        <dbReference type="ARBA" id="ARBA00007104"/>
    </source>
</evidence>
<dbReference type="GO" id="GO:0012505">
    <property type="term" value="C:endomembrane system"/>
    <property type="evidence" value="ECO:0007669"/>
    <property type="project" value="UniProtKB-SubCell"/>
</dbReference>
<dbReference type="SUPFAM" id="SSF101576">
    <property type="entry name" value="Supernatant protein factor (SPF), C-terminal domain"/>
    <property type="match status" value="1"/>
</dbReference>
<keyword evidence="4 12" id="KW-0732">Signal</keyword>
<evidence type="ECO:0000256" key="4">
    <source>
        <dbReference type="ARBA" id="ARBA00022729"/>
    </source>
</evidence>
<keyword evidence="7 11" id="KW-0472">Membrane</keyword>
<proteinExistence type="inferred from homology"/>
<keyword evidence="10" id="KW-0175">Coiled coil</keyword>
<feature type="transmembrane region" description="Helical" evidence="11">
    <location>
        <begin position="181"/>
        <end position="204"/>
    </location>
</feature>